<name>A0A1S9PHI7_9SPHI</name>
<dbReference type="SMART" id="SM00530">
    <property type="entry name" value="HTH_XRE"/>
    <property type="match status" value="1"/>
</dbReference>
<dbReference type="InterPro" id="IPR010982">
    <property type="entry name" value="Lambda_DNA-bd_dom_sf"/>
</dbReference>
<feature type="domain" description="HTH cro/C1-type" evidence="1">
    <location>
        <begin position="7"/>
        <end position="58"/>
    </location>
</feature>
<dbReference type="SUPFAM" id="SSF47413">
    <property type="entry name" value="lambda repressor-like DNA-binding domains"/>
    <property type="match status" value="1"/>
</dbReference>
<comment type="caution">
    <text evidence="2">The sequence shown here is derived from an EMBL/GenBank/DDBJ whole genome shotgun (WGS) entry which is preliminary data.</text>
</comment>
<proteinExistence type="predicted"/>
<organism evidence="2 3">
    <name type="scientific">Mucilaginibacter pedocola</name>
    <dbReference type="NCBI Taxonomy" id="1792845"/>
    <lineage>
        <taxon>Bacteria</taxon>
        <taxon>Pseudomonadati</taxon>
        <taxon>Bacteroidota</taxon>
        <taxon>Sphingobacteriia</taxon>
        <taxon>Sphingobacteriales</taxon>
        <taxon>Sphingobacteriaceae</taxon>
        <taxon>Mucilaginibacter</taxon>
    </lineage>
</organism>
<evidence type="ECO:0000313" key="3">
    <source>
        <dbReference type="Proteomes" id="UP000189739"/>
    </source>
</evidence>
<sequence>MSFRCRREELNYSQLYVATKLDISQNAYSKIESGATKISISRFVAICNILEMDPLSTLAPWFEDVNIAKPEAIALVRSC</sequence>
<dbReference type="GO" id="GO:0003677">
    <property type="term" value="F:DNA binding"/>
    <property type="evidence" value="ECO:0007669"/>
    <property type="project" value="InterPro"/>
</dbReference>
<dbReference type="Proteomes" id="UP000189739">
    <property type="component" value="Unassembled WGS sequence"/>
</dbReference>
<protein>
    <recommendedName>
        <fullName evidence="1">HTH cro/C1-type domain-containing protein</fullName>
    </recommendedName>
</protein>
<keyword evidence="3" id="KW-1185">Reference proteome</keyword>
<dbReference type="RefSeq" id="WP_202909768.1">
    <property type="nucleotide sequence ID" value="NZ_MBTF01000007.1"/>
</dbReference>
<gene>
    <name evidence="2" type="ORF">BC343_25715</name>
</gene>
<reference evidence="2 3" key="1">
    <citation type="submission" date="2016-07" db="EMBL/GenBank/DDBJ databases">
        <title>Genomic analysis of zinc-resistant bacterium Mucilaginibacter pedocola TBZ30.</title>
        <authorList>
            <person name="Huang J."/>
            <person name="Tang J."/>
        </authorList>
    </citation>
    <scope>NUCLEOTIDE SEQUENCE [LARGE SCALE GENOMIC DNA]</scope>
    <source>
        <strain evidence="2 3">TBZ30</strain>
    </source>
</reference>
<dbReference type="STRING" id="1792845.BC343_25715"/>
<dbReference type="Gene3D" id="1.10.260.40">
    <property type="entry name" value="lambda repressor-like DNA-binding domains"/>
    <property type="match status" value="1"/>
</dbReference>
<evidence type="ECO:0000259" key="1">
    <source>
        <dbReference type="PROSITE" id="PS50943"/>
    </source>
</evidence>
<dbReference type="InterPro" id="IPR001387">
    <property type="entry name" value="Cro/C1-type_HTH"/>
</dbReference>
<dbReference type="PROSITE" id="PS50943">
    <property type="entry name" value="HTH_CROC1"/>
    <property type="match status" value="1"/>
</dbReference>
<accession>A0A1S9PHI7</accession>
<dbReference type="EMBL" id="MBTF01000007">
    <property type="protein sequence ID" value="OOQ60413.1"/>
    <property type="molecule type" value="Genomic_DNA"/>
</dbReference>
<dbReference type="CDD" id="cd00093">
    <property type="entry name" value="HTH_XRE"/>
    <property type="match status" value="1"/>
</dbReference>
<dbReference type="AlphaFoldDB" id="A0A1S9PHI7"/>
<dbReference type="Pfam" id="PF01381">
    <property type="entry name" value="HTH_3"/>
    <property type="match status" value="1"/>
</dbReference>
<evidence type="ECO:0000313" key="2">
    <source>
        <dbReference type="EMBL" id="OOQ60413.1"/>
    </source>
</evidence>